<evidence type="ECO:0000256" key="7">
    <source>
        <dbReference type="SAM" id="Phobius"/>
    </source>
</evidence>
<evidence type="ECO:0000256" key="3">
    <source>
        <dbReference type="ARBA" id="ARBA00022679"/>
    </source>
</evidence>
<gene>
    <name evidence="9" type="ORF">EHS11_13935</name>
</gene>
<keyword evidence="2" id="KW-0328">Glycosyltransferase</keyword>
<dbReference type="AlphaFoldDB" id="A0A4R9LKH5"/>
<keyword evidence="6 7" id="KW-0472">Membrane</keyword>
<sequence>MAKKKKLISIVTPCYNEEGNVEELYKQVKALFLKSDYKYEHIFIDNASKDATPKILRDLASKDKNVKVILNARNFGHIRSPYYAYLQAKGDAVISIVSDLQDPPELISEFLQKWEEGFKIVVGVKIESEESKLFFLIRKLYYTLITKLSDTNLIKNFTGFGLYDKRIIEILRKIEDPYPYFRGLICDIGFDIFQIPYHQPLRKRGFTKNNFYTLYDIAMLGITNHSKIPLRLAAFLGFLLSGVSLFLAIAQLFLKVFLWNNYTLGIPTLAIGLFFFSSVQLFFIGILGEYIGSIHTQVLKRPLVIEKERINF</sequence>
<accession>A0A4R9LKH5</accession>
<dbReference type="PANTHER" id="PTHR48090:SF1">
    <property type="entry name" value="PROPHAGE BACTOPRENOL GLUCOSYL TRANSFERASE HOMOLOG"/>
    <property type="match status" value="1"/>
</dbReference>
<dbReference type="InterPro" id="IPR001173">
    <property type="entry name" value="Glyco_trans_2-like"/>
</dbReference>
<dbReference type="InterPro" id="IPR029044">
    <property type="entry name" value="Nucleotide-diphossugar_trans"/>
</dbReference>
<reference evidence="9" key="1">
    <citation type="journal article" date="2019" name="PLoS Negl. Trop. Dis.">
        <title>Revisiting the worldwide diversity of Leptospira species in the environment.</title>
        <authorList>
            <person name="Vincent A.T."/>
            <person name="Schiettekatte O."/>
            <person name="Bourhy P."/>
            <person name="Veyrier F.J."/>
            <person name="Picardeau M."/>
        </authorList>
    </citation>
    <scope>NUCLEOTIDE SEQUENCE [LARGE SCALE GENOMIC DNA]</scope>
    <source>
        <strain evidence="9">201400974</strain>
    </source>
</reference>
<dbReference type="GO" id="GO:0016757">
    <property type="term" value="F:glycosyltransferase activity"/>
    <property type="evidence" value="ECO:0007669"/>
    <property type="project" value="UniProtKB-KW"/>
</dbReference>
<dbReference type="GO" id="GO:0005886">
    <property type="term" value="C:plasma membrane"/>
    <property type="evidence" value="ECO:0007669"/>
    <property type="project" value="TreeGrafter"/>
</dbReference>
<evidence type="ECO:0000313" key="9">
    <source>
        <dbReference type="EMBL" id="TGN08032.1"/>
    </source>
</evidence>
<dbReference type="PANTHER" id="PTHR48090">
    <property type="entry name" value="UNDECAPRENYL-PHOSPHATE 4-DEOXY-4-FORMAMIDO-L-ARABINOSE TRANSFERASE-RELATED"/>
    <property type="match status" value="1"/>
</dbReference>
<feature type="transmembrane region" description="Helical" evidence="7">
    <location>
        <begin position="266"/>
        <end position="291"/>
    </location>
</feature>
<dbReference type="Pfam" id="PF00535">
    <property type="entry name" value="Glycos_transf_2"/>
    <property type="match status" value="1"/>
</dbReference>
<keyword evidence="10" id="KW-1185">Reference proteome</keyword>
<feature type="transmembrane region" description="Helical" evidence="7">
    <location>
        <begin position="232"/>
        <end position="254"/>
    </location>
</feature>
<dbReference type="Proteomes" id="UP000298264">
    <property type="component" value="Unassembled WGS sequence"/>
</dbReference>
<proteinExistence type="predicted"/>
<comment type="subcellular location">
    <subcellularLocation>
        <location evidence="1">Membrane</location>
        <topology evidence="1">Multi-pass membrane protein</topology>
    </subcellularLocation>
</comment>
<dbReference type="Gene3D" id="3.90.550.10">
    <property type="entry name" value="Spore Coat Polysaccharide Biosynthesis Protein SpsA, Chain A"/>
    <property type="match status" value="1"/>
</dbReference>
<dbReference type="SUPFAM" id="SSF53448">
    <property type="entry name" value="Nucleotide-diphospho-sugar transferases"/>
    <property type="match status" value="1"/>
</dbReference>
<evidence type="ECO:0000313" key="10">
    <source>
        <dbReference type="Proteomes" id="UP000298264"/>
    </source>
</evidence>
<organism evidence="9 10">
    <name type="scientific">Leptospira ilyithenensis</name>
    <dbReference type="NCBI Taxonomy" id="2484901"/>
    <lineage>
        <taxon>Bacteria</taxon>
        <taxon>Pseudomonadati</taxon>
        <taxon>Spirochaetota</taxon>
        <taxon>Spirochaetia</taxon>
        <taxon>Leptospirales</taxon>
        <taxon>Leptospiraceae</taxon>
        <taxon>Leptospira</taxon>
    </lineage>
</organism>
<evidence type="ECO:0000256" key="2">
    <source>
        <dbReference type="ARBA" id="ARBA00022676"/>
    </source>
</evidence>
<evidence type="ECO:0000256" key="1">
    <source>
        <dbReference type="ARBA" id="ARBA00004141"/>
    </source>
</evidence>
<evidence type="ECO:0000256" key="6">
    <source>
        <dbReference type="ARBA" id="ARBA00023136"/>
    </source>
</evidence>
<dbReference type="OrthoDB" id="9807778at2"/>
<evidence type="ECO:0000259" key="8">
    <source>
        <dbReference type="Pfam" id="PF00535"/>
    </source>
</evidence>
<feature type="domain" description="Glycosyltransferase 2-like" evidence="8">
    <location>
        <begin position="9"/>
        <end position="168"/>
    </location>
</feature>
<dbReference type="InterPro" id="IPR050256">
    <property type="entry name" value="Glycosyltransferase_2"/>
</dbReference>
<dbReference type="EMBL" id="RQHV01000061">
    <property type="protein sequence ID" value="TGN08032.1"/>
    <property type="molecule type" value="Genomic_DNA"/>
</dbReference>
<keyword evidence="5 7" id="KW-1133">Transmembrane helix</keyword>
<keyword evidence="3 9" id="KW-0808">Transferase</keyword>
<dbReference type="CDD" id="cd04187">
    <property type="entry name" value="DPM1_like_bac"/>
    <property type="match status" value="1"/>
</dbReference>
<evidence type="ECO:0000256" key="5">
    <source>
        <dbReference type="ARBA" id="ARBA00022989"/>
    </source>
</evidence>
<comment type="caution">
    <text evidence="9">The sequence shown here is derived from an EMBL/GenBank/DDBJ whole genome shotgun (WGS) entry which is preliminary data.</text>
</comment>
<evidence type="ECO:0000256" key="4">
    <source>
        <dbReference type="ARBA" id="ARBA00022692"/>
    </source>
</evidence>
<protein>
    <submittedName>
        <fullName evidence="9">Glycosyltransferase</fullName>
    </submittedName>
</protein>
<keyword evidence="4 7" id="KW-0812">Transmembrane</keyword>
<name>A0A4R9LKH5_9LEPT</name>
<dbReference type="RefSeq" id="WP_135765011.1">
    <property type="nucleotide sequence ID" value="NZ_RQHV01000061.1"/>
</dbReference>